<protein>
    <recommendedName>
        <fullName evidence="4">Secreted protein</fullName>
    </recommendedName>
</protein>
<evidence type="ECO:0000313" key="2">
    <source>
        <dbReference type="EMBL" id="MDZ5490300.1"/>
    </source>
</evidence>
<organism evidence="2 3">
    <name type="scientific">Micromonospora sicca</name>
    <dbReference type="NCBI Taxonomy" id="2202420"/>
    <lineage>
        <taxon>Bacteria</taxon>
        <taxon>Bacillati</taxon>
        <taxon>Actinomycetota</taxon>
        <taxon>Actinomycetes</taxon>
        <taxon>Micromonosporales</taxon>
        <taxon>Micromonosporaceae</taxon>
        <taxon>Micromonospora</taxon>
    </lineage>
</organism>
<gene>
    <name evidence="2" type="ORF">U2F25_12615</name>
</gene>
<dbReference type="RefSeq" id="WP_322440480.1">
    <property type="nucleotide sequence ID" value="NZ_JAXOTQ010000013.1"/>
</dbReference>
<feature type="compositionally biased region" description="Basic and acidic residues" evidence="1">
    <location>
        <begin position="29"/>
        <end position="56"/>
    </location>
</feature>
<comment type="caution">
    <text evidence="2">The sequence shown here is derived from an EMBL/GenBank/DDBJ whole genome shotgun (WGS) entry which is preliminary data.</text>
</comment>
<proteinExistence type="predicted"/>
<reference evidence="2 3" key="1">
    <citation type="submission" date="2023-12" db="EMBL/GenBank/DDBJ databases">
        <title>Micromonospora sp. nov., isolated from Atacama Desert.</title>
        <authorList>
            <person name="Carro L."/>
            <person name="Golinska P."/>
            <person name="Klenk H.-P."/>
            <person name="Goodfellow M."/>
        </authorList>
    </citation>
    <scope>NUCLEOTIDE SEQUENCE [LARGE SCALE GENOMIC DNA]</scope>
    <source>
        <strain evidence="2 3">4G53</strain>
    </source>
</reference>
<evidence type="ECO:0000256" key="1">
    <source>
        <dbReference type="SAM" id="MobiDB-lite"/>
    </source>
</evidence>
<feature type="region of interest" description="Disordered" evidence="1">
    <location>
        <begin position="28"/>
        <end position="70"/>
    </location>
</feature>
<name>A0ABU5JCJ1_9ACTN</name>
<dbReference type="Proteomes" id="UP001290101">
    <property type="component" value="Unassembled WGS sequence"/>
</dbReference>
<keyword evidence="3" id="KW-1185">Reference proteome</keyword>
<evidence type="ECO:0008006" key="4">
    <source>
        <dbReference type="Google" id="ProtNLM"/>
    </source>
</evidence>
<evidence type="ECO:0000313" key="3">
    <source>
        <dbReference type="Proteomes" id="UP001290101"/>
    </source>
</evidence>
<dbReference type="EMBL" id="JAXOTQ010000013">
    <property type="protein sequence ID" value="MDZ5490300.1"/>
    <property type="molecule type" value="Genomic_DNA"/>
</dbReference>
<sequence length="70" mass="7851">MRNLVVVLAVLAVLVAAAVAYVSWRDRRRLSSDDDPEVVRAARGERHRREAERQHAQSDGWNRGGHGFTG</sequence>
<accession>A0ABU5JCJ1</accession>